<keyword evidence="2" id="KW-1185">Reference proteome</keyword>
<name>A0A250X8T7_9CHLO</name>
<dbReference type="STRING" id="1157962.A0A250X8T7"/>
<gene>
    <name evidence="1" type="ORF">CEUSTIGMA_g6917.t1</name>
</gene>
<reference evidence="1 2" key="1">
    <citation type="submission" date="2017-08" db="EMBL/GenBank/DDBJ databases">
        <title>Acidophilic green algal genome provides insights into adaptation to an acidic environment.</title>
        <authorList>
            <person name="Hirooka S."/>
            <person name="Hirose Y."/>
            <person name="Kanesaki Y."/>
            <person name="Higuchi S."/>
            <person name="Fujiwara T."/>
            <person name="Onuma R."/>
            <person name="Era A."/>
            <person name="Ohbayashi R."/>
            <person name="Uzuka A."/>
            <person name="Nozaki H."/>
            <person name="Yoshikawa H."/>
            <person name="Miyagishima S.Y."/>
        </authorList>
    </citation>
    <scope>NUCLEOTIDE SEQUENCE [LARGE SCALE GENOMIC DNA]</scope>
    <source>
        <strain evidence="1 2">NIES-2499</strain>
    </source>
</reference>
<evidence type="ECO:0000313" key="2">
    <source>
        <dbReference type="Proteomes" id="UP000232323"/>
    </source>
</evidence>
<dbReference type="AlphaFoldDB" id="A0A250X8T7"/>
<dbReference type="OrthoDB" id="510159at2759"/>
<accession>A0A250X8T7</accession>
<dbReference type="InterPro" id="IPR046345">
    <property type="entry name" value="TraB_PrgY-like"/>
</dbReference>
<organism evidence="1 2">
    <name type="scientific">Chlamydomonas eustigma</name>
    <dbReference type="NCBI Taxonomy" id="1157962"/>
    <lineage>
        <taxon>Eukaryota</taxon>
        <taxon>Viridiplantae</taxon>
        <taxon>Chlorophyta</taxon>
        <taxon>core chlorophytes</taxon>
        <taxon>Chlorophyceae</taxon>
        <taxon>CS clade</taxon>
        <taxon>Chlamydomonadales</taxon>
        <taxon>Chlamydomonadaceae</taxon>
        <taxon>Chlamydomonas</taxon>
    </lineage>
</organism>
<evidence type="ECO:0000313" key="1">
    <source>
        <dbReference type="EMBL" id="GAX79476.1"/>
    </source>
</evidence>
<dbReference type="PANTHER" id="PTHR21530:SF7">
    <property type="entry name" value="TRAB DOMAIN-CONTAINING PROTEIN"/>
    <property type="match status" value="1"/>
</dbReference>
<dbReference type="EMBL" id="BEGY01000042">
    <property type="protein sequence ID" value="GAX79476.1"/>
    <property type="molecule type" value="Genomic_DNA"/>
</dbReference>
<comment type="caution">
    <text evidence="1">The sequence shown here is derived from an EMBL/GenBank/DDBJ whole genome shotgun (WGS) entry which is preliminary data.</text>
</comment>
<dbReference type="PANTHER" id="PTHR21530">
    <property type="entry name" value="PHEROMONE SHUTDOWN PROTEIN"/>
    <property type="match status" value="1"/>
</dbReference>
<sequence>MALQCCRFRSKTSKNCTHLVTCSFMRHALVSKYRRRSYHQYGILRFYPSTPGLRLSACTKGFITNPDLTWSIPESESHVYVFGVNHRKSQSHVGEFILSEKPEAVVVETAVTSEHGAQSGNAIIQGEAIAEGQDAFFLRIFSQVAEQLKQEGGTWINSSLWQNVNLYHRGEQLAYITAFAVGAKLIFGDRPKDITYRRLAALTSSQDLDEMFGKLCQDHYRGLVNIQPTPMESELIAHNILMTEREAVLCGIADSACRGFLPQAGIRSPIKKVVMVVGDAHVQGLNKLWHGKRWREMVPELDIGSASIMSSPSVGRTTVGAREDGVHRGLMHAMMRMMVTNEVLAHMEHVLGPVPDNQRQSFDAVEEIYGSSRMMLATLPPELLHKVCCGLHCSMPEVLEPFRKLRPLNKGLAYTEEMITHVRSLNFELE</sequence>
<dbReference type="Proteomes" id="UP000232323">
    <property type="component" value="Unassembled WGS sequence"/>
</dbReference>
<proteinExistence type="predicted"/>
<protein>
    <submittedName>
        <fullName evidence="1">Uncharacterized protein</fullName>
    </submittedName>
</protein>